<proteinExistence type="predicted"/>
<dbReference type="InterPro" id="IPR036867">
    <property type="entry name" value="R3H_dom_sf"/>
</dbReference>
<organism evidence="2 3">
    <name type="scientific">Candidatus Wolfebacteria bacterium RIFCSPHIGHO2_01_FULL_48_22</name>
    <dbReference type="NCBI Taxonomy" id="1802555"/>
    <lineage>
        <taxon>Bacteria</taxon>
        <taxon>Candidatus Wolfeibacteriota</taxon>
    </lineage>
</organism>
<reference evidence="2 3" key="1">
    <citation type="journal article" date="2016" name="Nat. Commun.">
        <title>Thousands of microbial genomes shed light on interconnected biogeochemical processes in an aquifer system.</title>
        <authorList>
            <person name="Anantharaman K."/>
            <person name="Brown C.T."/>
            <person name="Hug L.A."/>
            <person name="Sharon I."/>
            <person name="Castelle C.J."/>
            <person name="Probst A.J."/>
            <person name="Thomas B.C."/>
            <person name="Singh A."/>
            <person name="Wilkins M.J."/>
            <person name="Karaoz U."/>
            <person name="Brodie E.L."/>
            <person name="Williams K.H."/>
            <person name="Hubbard S.S."/>
            <person name="Banfield J.F."/>
        </authorList>
    </citation>
    <scope>NUCLEOTIDE SEQUENCE [LARGE SCALE GENOMIC DNA]</scope>
</reference>
<dbReference type="PANTHER" id="PTHR35800">
    <property type="entry name" value="PROTEIN JAG"/>
    <property type="match status" value="1"/>
</dbReference>
<evidence type="ECO:0000259" key="1">
    <source>
        <dbReference type="PROSITE" id="PS51061"/>
    </source>
</evidence>
<dbReference type="PROSITE" id="PS51061">
    <property type="entry name" value="R3H"/>
    <property type="match status" value="1"/>
</dbReference>
<dbReference type="InterPro" id="IPR039247">
    <property type="entry name" value="KhpB"/>
</dbReference>
<dbReference type="Gene3D" id="3.30.1370.50">
    <property type="entry name" value="R3H-like domain"/>
    <property type="match status" value="1"/>
</dbReference>
<dbReference type="Gene3D" id="3.30.300.20">
    <property type="match status" value="1"/>
</dbReference>
<dbReference type="GO" id="GO:0003723">
    <property type="term" value="F:RNA binding"/>
    <property type="evidence" value="ECO:0007669"/>
    <property type="project" value="InterPro"/>
</dbReference>
<dbReference type="Proteomes" id="UP000177029">
    <property type="component" value="Unassembled WGS sequence"/>
</dbReference>
<evidence type="ECO:0000313" key="3">
    <source>
        <dbReference type="Proteomes" id="UP000177029"/>
    </source>
</evidence>
<dbReference type="PANTHER" id="PTHR35800:SF1">
    <property type="entry name" value="RNA-BINDING PROTEIN KHPB"/>
    <property type="match status" value="1"/>
</dbReference>
<name>A0A1F8DPL8_9BACT</name>
<dbReference type="AlphaFoldDB" id="A0A1F8DPL8"/>
<dbReference type="SMART" id="SM00393">
    <property type="entry name" value="R3H"/>
    <property type="match status" value="1"/>
</dbReference>
<dbReference type="SUPFAM" id="SSF82708">
    <property type="entry name" value="R3H domain"/>
    <property type="match status" value="1"/>
</dbReference>
<protein>
    <recommendedName>
        <fullName evidence="1">R3H domain-containing protein</fullName>
    </recommendedName>
</protein>
<dbReference type="InterPro" id="IPR001374">
    <property type="entry name" value="R3H_dom"/>
</dbReference>
<dbReference type="EMBL" id="MGIP01000019">
    <property type="protein sequence ID" value="OGM90564.1"/>
    <property type="molecule type" value="Genomic_DNA"/>
</dbReference>
<dbReference type="Pfam" id="PF01424">
    <property type="entry name" value="R3H"/>
    <property type="match status" value="1"/>
</dbReference>
<feature type="domain" description="R3H" evidence="1">
    <location>
        <begin position="74"/>
        <end position="144"/>
    </location>
</feature>
<accession>A0A1F8DPL8</accession>
<dbReference type="STRING" id="1802555.A2755_03355"/>
<evidence type="ECO:0000313" key="2">
    <source>
        <dbReference type="EMBL" id="OGM90564.1"/>
    </source>
</evidence>
<comment type="caution">
    <text evidence="2">The sequence shown here is derived from an EMBL/GenBank/DDBJ whole genome shotgun (WGS) entry which is preliminary data.</text>
</comment>
<gene>
    <name evidence="2" type="ORF">A2755_03355</name>
</gene>
<sequence>MHNEAKTILEEILSRMGFSDFSVQQSEDGKRCAVFVNDAPFLSRQVAGFMLDLDTVLRLILKKKNLPFVFVDVNNYRKEREEIIIKLAKAAARKALAEKTNVPLPPMNAYERMIVHTELSLHPELKTESFGEGPNRHVVIRPFQ</sequence>
<dbReference type="InterPro" id="IPR015946">
    <property type="entry name" value="KH_dom-like_a/b"/>
</dbReference>